<evidence type="ECO:0000256" key="5">
    <source>
        <dbReference type="ARBA" id="ARBA00012448"/>
    </source>
</evidence>
<dbReference type="SUPFAM" id="SSF56601">
    <property type="entry name" value="beta-lactamase/transpeptidase-like"/>
    <property type="match status" value="1"/>
</dbReference>
<evidence type="ECO:0000256" key="4">
    <source>
        <dbReference type="ARBA" id="ARBA00007739"/>
    </source>
</evidence>
<evidence type="ECO:0000259" key="29">
    <source>
        <dbReference type="Pfam" id="PF00905"/>
    </source>
</evidence>
<evidence type="ECO:0000256" key="22">
    <source>
        <dbReference type="ARBA" id="ARBA00023316"/>
    </source>
</evidence>
<dbReference type="Pfam" id="PF00905">
    <property type="entry name" value="Transpeptidase"/>
    <property type="match status" value="1"/>
</dbReference>
<dbReference type="GO" id="GO:0030288">
    <property type="term" value="C:outer membrane-bounded periplasmic space"/>
    <property type="evidence" value="ECO:0007669"/>
    <property type="project" value="TreeGrafter"/>
</dbReference>
<feature type="domain" description="Penicillin-binding protein transpeptidase" evidence="29">
    <location>
        <begin position="449"/>
        <end position="740"/>
    </location>
</feature>
<dbReference type="InterPro" id="IPR031376">
    <property type="entry name" value="PCB_OB"/>
</dbReference>
<keyword evidence="13 28" id="KW-0812">Transmembrane</keyword>
<keyword evidence="7" id="KW-1003">Cell membrane</keyword>
<keyword evidence="17" id="KW-0573">Peptidoglycan synthesis</keyword>
<comment type="similarity">
    <text evidence="3">In the C-terminal section; belongs to the transpeptidase family.</text>
</comment>
<dbReference type="SUPFAM" id="SSF53955">
    <property type="entry name" value="Lysozyme-like"/>
    <property type="match status" value="1"/>
</dbReference>
<evidence type="ECO:0000256" key="2">
    <source>
        <dbReference type="ARBA" id="ARBA00004752"/>
    </source>
</evidence>
<comment type="catalytic activity">
    <reaction evidence="23">
        <text>Preferential cleavage: (Ac)2-L-Lys-D-Ala-|-D-Ala. Also transpeptidation of peptidyl-alanyl moieties that are N-acyl substituents of D-alanine.</text>
        <dbReference type="EC" id="3.4.16.4"/>
    </reaction>
</comment>
<keyword evidence="14" id="KW-0378">Hydrolase</keyword>
<evidence type="ECO:0000256" key="15">
    <source>
        <dbReference type="ARBA" id="ARBA00022960"/>
    </source>
</evidence>
<dbReference type="EMBL" id="QFPW01000020">
    <property type="protein sequence ID" value="PZQ46826.1"/>
    <property type="molecule type" value="Genomic_DNA"/>
</dbReference>
<evidence type="ECO:0000256" key="1">
    <source>
        <dbReference type="ARBA" id="ARBA00004249"/>
    </source>
</evidence>
<evidence type="ECO:0000256" key="3">
    <source>
        <dbReference type="ARBA" id="ARBA00007090"/>
    </source>
</evidence>
<proteinExistence type="inferred from homology"/>
<evidence type="ECO:0000256" key="17">
    <source>
        <dbReference type="ARBA" id="ARBA00022984"/>
    </source>
</evidence>
<dbReference type="InterPro" id="IPR050396">
    <property type="entry name" value="Glycosyltr_51/Transpeptidase"/>
</dbReference>
<dbReference type="GO" id="GO:0009252">
    <property type="term" value="P:peptidoglycan biosynthetic process"/>
    <property type="evidence" value="ECO:0007669"/>
    <property type="project" value="UniProtKB-UniPathway"/>
</dbReference>
<dbReference type="AlphaFoldDB" id="A0A2W5N0D1"/>
<evidence type="ECO:0000313" key="32">
    <source>
        <dbReference type="EMBL" id="PZQ46826.1"/>
    </source>
</evidence>
<evidence type="ECO:0000256" key="14">
    <source>
        <dbReference type="ARBA" id="ARBA00022801"/>
    </source>
</evidence>
<keyword evidence="10" id="KW-0645">Protease</keyword>
<dbReference type="NCBIfam" id="TIGR02074">
    <property type="entry name" value="PBP_1a_fam"/>
    <property type="match status" value="1"/>
</dbReference>
<dbReference type="PANTHER" id="PTHR32282">
    <property type="entry name" value="BINDING PROTEIN TRANSPEPTIDASE, PUTATIVE-RELATED"/>
    <property type="match status" value="1"/>
</dbReference>
<evidence type="ECO:0000256" key="21">
    <source>
        <dbReference type="ARBA" id="ARBA00023268"/>
    </source>
</evidence>
<evidence type="ECO:0000256" key="7">
    <source>
        <dbReference type="ARBA" id="ARBA00022475"/>
    </source>
</evidence>
<comment type="pathway">
    <text evidence="26">Glycan biosynthesis.</text>
</comment>
<name>A0A2W5N0D1_RHOSU</name>
<evidence type="ECO:0000256" key="12">
    <source>
        <dbReference type="ARBA" id="ARBA00022679"/>
    </source>
</evidence>
<dbReference type="GO" id="GO:0008955">
    <property type="term" value="F:peptidoglycan glycosyltransferase activity"/>
    <property type="evidence" value="ECO:0007669"/>
    <property type="project" value="UniProtKB-EC"/>
</dbReference>
<dbReference type="GO" id="GO:0071555">
    <property type="term" value="P:cell wall organization"/>
    <property type="evidence" value="ECO:0007669"/>
    <property type="project" value="UniProtKB-KW"/>
</dbReference>
<evidence type="ECO:0000256" key="25">
    <source>
        <dbReference type="ARBA" id="ARBA00049902"/>
    </source>
</evidence>
<keyword evidence="18 28" id="KW-1133">Transmembrane helix</keyword>
<evidence type="ECO:0000256" key="6">
    <source>
        <dbReference type="ARBA" id="ARBA00018638"/>
    </source>
</evidence>
<dbReference type="EC" id="2.4.99.28" evidence="24"/>
<dbReference type="InterPro" id="IPR012338">
    <property type="entry name" value="Beta-lactam/transpept-like"/>
</dbReference>
<keyword evidence="21" id="KW-0511">Multifunctional enzyme</keyword>
<comment type="similarity">
    <text evidence="4">In the N-terminal section; belongs to the glycosyltransferase 51 family.</text>
</comment>
<evidence type="ECO:0000256" key="18">
    <source>
        <dbReference type="ARBA" id="ARBA00022989"/>
    </source>
</evidence>
<evidence type="ECO:0000256" key="10">
    <source>
        <dbReference type="ARBA" id="ARBA00022670"/>
    </source>
</evidence>
<dbReference type="GO" id="GO:0008360">
    <property type="term" value="P:regulation of cell shape"/>
    <property type="evidence" value="ECO:0007669"/>
    <property type="project" value="UniProtKB-KW"/>
</dbReference>
<keyword evidence="12" id="KW-0808">Transferase</keyword>
<keyword evidence="19 28" id="KW-0472">Membrane</keyword>
<evidence type="ECO:0000256" key="20">
    <source>
        <dbReference type="ARBA" id="ARBA00023251"/>
    </source>
</evidence>
<keyword evidence="22" id="KW-0961">Cell wall biogenesis/degradation</keyword>
<evidence type="ECO:0000256" key="26">
    <source>
        <dbReference type="ARBA" id="ARBA00060592"/>
    </source>
</evidence>
<feature type="domain" description="Glycosyl transferase family 51" evidence="30">
    <location>
        <begin position="60"/>
        <end position="234"/>
    </location>
</feature>
<dbReference type="FunFam" id="1.10.3810.10:FF:000003">
    <property type="entry name" value="Penicillin-binding protein 1a"/>
    <property type="match status" value="1"/>
</dbReference>
<evidence type="ECO:0000259" key="31">
    <source>
        <dbReference type="Pfam" id="PF17092"/>
    </source>
</evidence>
<dbReference type="InterPro" id="IPR001460">
    <property type="entry name" value="PCN-bd_Tpept"/>
</dbReference>
<keyword evidence="8" id="KW-0997">Cell inner membrane</keyword>
<accession>A0A2W5N0D1</accession>
<keyword evidence="16" id="KW-0735">Signal-anchor</keyword>
<dbReference type="UniPathway" id="UPA00219"/>
<evidence type="ECO:0000256" key="9">
    <source>
        <dbReference type="ARBA" id="ARBA00022645"/>
    </source>
</evidence>
<evidence type="ECO:0000256" key="16">
    <source>
        <dbReference type="ARBA" id="ARBA00022968"/>
    </source>
</evidence>
<comment type="catalytic activity">
    <reaction evidence="25">
        <text>[GlcNAc-(1-&gt;4)-Mur2Ac(oyl-L-Ala-gamma-D-Glu-L-Lys-D-Ala-D-Ala)](n)-di-trans,octa-cis-undecaprenyl diphosphate + beta-D-GlcNAc-(1-&gt;4)-Mur2Ac(oyl-L-Ala-gamma-D-Glu-L-Lys-D-Ala-D-Ala)-di-trans,octa-cis-undecaprenyl diphosphate = [GlcNAc-(1-&gt;4)-Mur2Ac(oyl-L-Ala-gamma-D-Glu-L-Lys-D-Ala-D-Ala)](n+1)-di-trans,octa-cis-undecaprenyl diphosphate + di-trans,octa-cis-undecaprenyl diphosphate + H(+)</text>
        <dbReference type="Rhea" id="RHEA:23708"/>
        <dbReference type="Rhea" id="RHEA-COMP:9602"/>
        <dbReference type="Rhea" id="RHEA-COMP:9603"/>
        <dbReference type="ChEBI" id="CHEBI:15378"/>
        <dbReference type="ChEBI" id="CHEBI:58405"/>
        <dbReference type="ChEBI" id="CHEBI:60033"/>
        <dbReference type="ChEBI" id="CHEBI:78435"/>
        <dbReference type="EC" id="2.4.99.28"/>
    </reaction>
</comment>
<organism evidence="32 33">
    <name type="scientific">Rhodovulum sulfidophilum</name>
    <name type="common">Rhodobacter sulfidophilus</name>
    <dbReference type="NCBI Taxonomy" id="35806"/>
    <lineage>
        <taxon>Bacteria</taxon>
        <taxon>Pseudomonadati</taxon>
        <taxon>Pseudomonadota</taxon>
        <taxon>Alphaproteobacteria</taxon>
        <taxon>Rhodobacterales</taxon>
        <taxon>Paracoccaceae</taxon>
        <taxon>Rhodovulum</taxon>
    </lineage>
</organism>
<feature type="region of interest" description="Disordered" evidence="27">
    <location>
        <begin position="829"/>
        <end position="848"/>
    </location>
</feature>
<dbReference type="GO" id="GO:0005886">
    <property type="term" value="C:plasma membrane"/>
    <property type="evidence" value="ECO:0007669"/>
    <property type="project" value="UniProtKB-SubCell"/>
</dbReference>
<evidence type="ECO:0000256" key="19">
    <source>
        <dbReference type="ARBA" id="ARBA00023136"/>
    </source>
</evidence>
<gene>
    <name evidence="32" type="ORF">DI556_18840</name>
</gene>
<comment type="caution">
    <text evidence="32">The sequence shown here is derived from an EMBL/GenBank/DDBJ whole genome shotgun (WGS) entry which is preliminary data.</text>
</comment>
<reference evidence="32 33" key="1">
    <citation type="submission" date="2017-08" db="EMBL/GenBank/DDBJ databases">
        <title>Infants hospitalized years apart are colonized by the same room-sourced microbial strains.</title>
        <authorList>
            <person name="Brooks B."/>
            <person name="Olm M.R."/>
            <person name="Firek B.A."/>
            <person name="Baker R."/>
            <person name="Thomas B.C."/>
            <person name="Morowitz M.J."/>
            <person name="Banfield J.F."/>
        </authorList>
    </citation>
    <scope>NUCLEOTIDE SEQUENCE [LARGE SCALE GENOMIC DNA]</scope>
    <source>
        <strain evidence="32">S2_005_002_R2_34</strain>
    </source>
</reference>
<evidence type="ECO:0000256" key="11">
    <source>
        <dbReference type="ARBA" id="ARBA00022676"/>
    </source>
</evidence>
<dbReference type="Proteomes" id="UP000249185">
    <property type="component" value="Unassembled WGS sequence"/>
</dbReference>
<dbReference type="GO" id="GO:0009002">
    <property type="term" value="F:serine-type D-Ala-D-Ala carboxypeptidase activity"/>
    <property type="evidence" value="ECO:0007669"/>
    <property type="project" value="UniProtKB-EC"/>
</dbReference>
<dbReference type="Gene3D" id="1.10.3810.10">
    <property type="entry name" value="Biosynthetic peptidoglycan transglycosylase-like"/>
    <property type="match status" value="1"/>
</dbReference>
<dbReference type="GO" id="GO:0046677">
    <property type="term" value="P:response to antibiotic"/>
    <property type="evidence" value="ECO:0007669"/>
    <property type="project" value="UniProtKB-KW"/>
</dbReference>
<evidence type="ECO:0000256" key="24">
    <source>
        <dbReference type="ARBA" id="ARBA00044770"/>
    </source>
</evidence>
<comment type="subcellular location">
    <subcellularLocation>
        <location evidence="1">Cell inner membrane</location>
        <topology evidence="1">Single-pass type II membrane protein</topology>
    </subcellularLocation>
</comment>
<dbReference type="PANTHER" id="PTHR32282:SF27">
    <property type="entry name" value="PENICILLIN-BINDING PROTEIN 1A"/>
    <property type="match status" value="1"/>
</dbReference>
<dbReference type="Pfam" id="PF17092">
    <property type="entry name" value="PCB_OB"/>
    <property type="match status" value="1"/>
</dbReference>
<evidence type="ECO:0000256" key="27">
    <source>
        <dbReference type="SAM" id="MobiDB-lite"/>
    </source>
</evidence>
<keyword evidence="15" id="KW-0133">Cell shape</keyword>
<comment type="pathway">
    <text evidence="2">Cell wall biogenesis; peptidoglycan biosynthesis.</text>
</comment>
<dbReference type="GO" id="GO:0006508">
    <property type="term" value="P:proteolysis"/>
    <property type="evidence" value="ECO:0007669"/>
    <property type="project" value="UniProtKB-KW"/>
</dbReference>
<dbReference type="GO" id="GO:0008658">
    <property type="term" value="F:penicillin binding"/>
    <property type="evidence" value="ECO:0007669"/>
    <property type="project" value="InterPro"/>
</dbReference>
<evidence type="ECO:0000259" key="30">
    <source>
        <dbReference type="Pfam" id="PF00912"/>
    </source>
</evidence>
<feature type="compositionally biased region" description="Low complexity" evidence="27">
    <location>
        <begin position="838"/>
        <end position="848"/>
    </location>
</feature>
<dbReference type="EC" id="3.4.16.4" evidence="5"/>
<evidence type="ECO:0000256" key="28">
    <source>
        <dbReference type="SAM" id="Phobius"/>
    </source>
</evidence>
<evidence type="ECO:0000256" key="8">
    <source>
        <dbReference type="ARBA" id="ARBA00022519"/>
    </source>
</evidence>
<evidence type="ECO:0000256" key="23">
    <source>
        <dbReference type="ARBA" id="ARBA00034000"/>
    </source>
</evidence>
<feature type="transmembrane region" description="Helical" evidence="28">
    <location>
        <begin position="12"/>
        <end position="34"/>
    </location>
</feature>
<keyword evidence="20" id="KW-0046">Antibiotic resistance</keyword>
<dbReference type="InterPro" id="IPR036950">
    <property type="entry name" value="PBP_transglycosylase"/>
</dbReference>
<dbReference type="InterPro" id="IPR001264">
    <property type="entry name" value="Glyco_trans_51"/>
</dbReference>
<evidence type="ECO:0000256" key="13">
    <source>
        <dbReference type="ARBA" id="ARBA00022692"/>
    </source>
</evidence>
<keyword evidence="9" id="KW-0121">Carboxypeptidase</keyword>
<feature type="domain" description="Penicillin-binding protein OB-like" evidence="31">
    <location>
        <begin position="328"/>
        <end position="447"/>
    </location>
</feature>
<evidence type="ECO:0000313" key="33">
    <source>
        <dbReference type="Proteomes" id="UP000249185"/>
    </source>
</evidence>
<sequence length="848" mass="92971">MLRVILRFFGLVFSWLAIGSVVGLVALAALFVIYGRDLPDYQQLATYEPPTLSRIYSGEGELMDEFARERRVFTPIYEIPDLVKDAFISAEDKNFYQHRGFDPRGIAAAIYQAAAEGGRLRGASTITQQVMKNFLLTGDRSGERKIKEIILATRLEQTLTKDQILELYLNEIFLGQNSYGVTAASEVYFNKPLDQLSLAEMAYLAALPQAPSVLHPVREKARAIARRNYVLDQMAQNGYVTREQAEEAKAQDLVTVQGGGIPSGRGDMPPRDYFTDEIRRQLSARFGDDELFTGGLSIRATVNPEMQTVASQALRDGLEQYDRGLKVYHGPLAKIDPAAADLTTETGWRDALRDTQVPRDIAGWRPAVVLSLGERSARIGIEGVEDGTEGNFLPFSDVSWARLRGENGRLSASPGISATFAVGDVILVKRLETSEGARWSYRQIPEIQGGFMAMDTQTGRVLAMQGGFSYQSSVFNRATQALRQPGSSFKPFVYAAALDNGYSPATIVLDAPIEVATPEGLWKPENSGNKYYGPTPMRTGLEQSRNLMTVRMAQQVGMDKVAKYAHDFGIYDEMPELLSYSLGAGETTLFRMVTAYAELANGGLKVEPTLVDRVQDRYGKTIYRHDQRDCEDCQAPELSAATQPIIRTNAQRLIDPITDYQITSMLQGAAARGTSAATVGKMGLNLAGKTGTTNEAKDVWFIGYSPRIVAGCYMGYDTPRPLGESAFGGTLCAPIFVEFMKAAMAGQAPVKWDVPPGGYFIKIDRRSGQRLADDAEGANVQAEYIRDGQQTVVGGYGQLVDGGWRMSSDVPLYDGAAQSQIERVRVRGQERALPSNPSMGSMSSGGLY</sequence>
<dbReference type="Gene3D" id="3.40.710.10">
    <property type="entry name" value="DD-peptidase/beta-lactamase superfamily"/>
    <property type="match status" value="2"/>
</dbReference>
<keyword evidence="11" id="KW-0328">Glycosyltransferase</keyword>
<dbReference type="Pfam" id="PF00912">
    <property type="entry name" value="Transgly"/>
    <property type="match status" value="1"/>
</dbReference>
<protein>
    <recommendedName>
        <fullName evidence="6">Penicillin-binding protein 1A</fullName>
        <ecNumber evidence="24">2.4.99.28</ecNumber>
        <ecNumber evidence="5">3.4.16.4</ecNumber>
    </recommendedName>
</protein>
<dbReference type="InterPro" id="IPR023346">
    <property type="entry name" value="Lysozyme-like_dom_sf"/>
</dbReference>